<organism evidence="1 2">
    <name type="scientific">Microcystis viridis Mv_BB_P_19951000_S68D</name>
    <dbReference type="NCBI Taxonomy" id="2486270"/>
    <lineage>
        <taxon>Bacteria</taxon>
        <taxon>Bacillati</taxon>
        <taxon>Cyanobacteriota</taxon>
        <taxon>Cyanophyceae</taxon>
        <taxon>Oscillatoriophycideae</taxon>
        <taxon>Chroococcales</taxon>
        <taxon>Microcystaceae</taxon>
        <taxon>Microcystis</taxon>
    </lineage>
</organism>
<sequence>MLSIDTINENIAQSSLPSLQEIAKLSLSERHKLLRPLIQEMAEDVNNDPELDFFSEIEGEGLENDDD</sequence>
<evidence type="ECO:0000313" key="2">
    <source>
        <dbReference type="Proteomes" id="UP000320674"/>
    </source>
</evidence>
<proteinExistence type="predicted"/>
<dbReference type="Proteomes" id="UP000320674">
    <property type="component" value="Unassembled WGS sequence"/>
</dbReference>
<name>A0A552I0A7_MICVR</name>
<evidence type="ECO:0000313" key="1">
    <source>
        <dbReference type="EMBL" id="TRU76907.1"/>
    </source>
</evidence>
<reference evidence="1 2" key="1">
    <citation type="submission" date="2019-01" db="EMBL/GenBank/DDBJ databases">
        <title>Coherence of Microcystis species and biogeography revealed through population genomics.</title>
        <authorList>
            <person name="Perez-Carrascal O.M."/>
            <person name="Terrat Y."/>
            <person name="Giani A."/>
            <person name="Fortin N."/>
            <person name="Tromas N."/>
            <person name="Shapiro B.J."/>
        </authorList>
    </citation>
    <scope>NUCLEOTIDE SEQUENCE [LARGE SCALE GENOMIC DNA]</scope>
    <source>
        <strain evidence="1">Mv_BB_P_19951000_S68D</strain>
    </source>
</reference>
<comment type="caution">
    <text evidence="1">The sequence shown here is derived from an EMBL/GenBank/DDBJ whole genome shotgun (WGS) entry which is preliminary data.</text>
</comment>
<protein>
    <submittedName>
        <fullName evidence="1">Uncharacterized protein</fullName>
    </submittedName>
</protein>
<accession>A0A552I0A7</accession>
<gene>
    <name evidence="1" type="ORF">EWV77_06525</name>
</gene>
<dbReference type="EMBL" id="SFAZ01000098">
    <property type="protein sequence ID" value="TRU76907.1"/>
    <property type="molecule type" value="Genomic_DNA"/>
</dbReference>
<dbReference type="AlphaFoldDB" id="A0A552I0A7"/>